<feature type="compositionally biased region" description="Low complexity" evidence="9">
    <location>
        <begin position="454"/>
        <end position="476"/>
    </location>
</feature>
<comment type="similarity">
    <text evidence="7">Belongs to the TRAFAC class myosin-kinesin ATPase superfamily. Kinesin family.</text>
</comment>
<evidence type="ECO:0000256" key="4">
    <source>
        <dbReference type="ARBA" id="ARBA00022840"/>
    </source>
</evidence>
<feature type="coiled-coil region" evidence="8">
    <location>
        <begin position="1537"/>
        <end position="1665"/>
    </location>
</feature>
<dbReference type="Gene3D" id="3.40.850.10">
    <property type="entry name" value="Kinesin motor domain"/>
    <property type="match status" value="1"/>
</dbReference>
<gene>
    <name evidence="11" type="ORF">TSOC_000583</name>
</gene>
<dbReference type="PRINTS" id="PR00380">
    <property type="entry name" value="KINESINHEAVY"/>
</dbReference>
<feature type="coiled-coil region" evidence="8">
    <location>
        <begin position="1038"/>
        <end position="1072"/>
    </location>
</feature>
<dbReference type="InterPro" id="IPR027417">
    <property type="entry name" value="P-loop_NTPase"/>
</dbReference>
<dbReference type="GO" id="GO:0003777">
    <property type="term" value="F:microtubule motor activity"/>
    <property type="evidence" value="ECO:0007669"/>
    <property type="project" value="InterPro"/>
</dbReference>
<name>A0A2J8AJ15_9CHLO</name>
<keyword evidence="12" id="KW-1185">Reference proteome</keyword>
<dbReference type="GO" id="GO:0007052">
    <property type="term" value="P:mitotic spindle organization"/>
    <property type="evidence" value="ECO:0007669"/>
    <property type="project" value="TreeGrafter"/>
</dbReference>
<feature type="coiled-coil region" evidence="8">
    <location>
        <begin position="878"/>
        <end position="912"/>
    </location>
</feature>
<evidence type="ECO:0000313" key="11">
    <source>
        <dbReference type="EMBL" id="PNH12501.1"/>
    </source>
</evidence>
<feature type="region of interest" description="Disordered" evidence="9">
    <location>
        <begin position="413"/>
        <end position="541"/>
    </location>
</feature>
<evidence type="ECO:0000259" key="10">
    <source>
        <dbReference type="PROSITE" id="PS50067"/>
    </source>
</evidence>
<dbReference type="PANTHER" id="PTHR47969:SF15">
    <property type="entry name" value="CHROMOSOME-ASSOCIATED KINESIN KIF4A-RELATED"/>
    <property type="match status" value="1"/>
</dbReference>
<feature type="binding site" evidence="7">
    <location>
        <begin position="70"/>
        <end position="77"/>
    </location>
    <ligand>
        <name>ATP</name>
        <dbReference type="ChEBI" id="CHEBI:30616"/>
    </ligand>
</feature>
<feature type="region of interest" description="Disordered" evidence="9">
    <location>
        <begin position="179"/>
        <end position="198"/>
    </location>
</feature>
<keyword evidence="5 8" id="KW-0175">Coiled coil</keyword>
<comment type="subcellular location">
    <subcellularLocation>
        <location evidence="1">Cytoplasm</location>
    </subcellularLocation>
</comment>
<feature type="coiled-coil region" evidence="8">
    <location>
        <begin position="1466"/>
        <end position="1493"/>
    </location>
</feature>
<keyword evidence="2" id="KW-0963">Cytoplasm</keyword>
<evidence type="ECO:0000256" key="2">
    <source>
        <dbReference type="ARBA" id="ARBA00022490"/>
    </source>
</evidence>
<dbReference type="GO" id="GO:0008017">
    <property type="term" value="F:microtubule binding"/>
    <property type="evidence" value="ECO:0007669"/>
    <property type="project" value="InterPro"/>
</dbReference>
<feature type="compositionally biased region" description="Polar residues" evidence="9">
    <location>
        <begin position="477"/>
        <end position="490"/>
    </location>
</feature>
<dbReference type="EMBL" id="PGGS01000008">
    <property type="protein sequence ID" value="PNH12501.1"/>
    <property type="molecule type" value="Genomic_DNA"/>
</dbReference>
<dbReference type="GO" id="GO:0051231">
    <property type="term" value="P:spindle elongation"/>
    <property type="evidence" value="ECO:0007669"/>
    <property type="project" value="TreeGrafter"/>
</dbReference>
<sequence>MAEVRAGVRIKQPAVRSGGPPLSIRGQYGQFSFDYVIEEGANQEVTFNDCFLPQVNNFLQGLSSTVLVYGAGQTGKTYTLEGGPPASRTEGAMPRALHAIFKNLQAVPKHRYKLYITYCALSAGMEAQMVDLLAPGSAPVSLKDVSATSALARLLHYQAASHEDIYEVLRQGRMSRAAAFTSSSGSPNQAGGGGGGGYGRSVRPLTAAAHVMLNVQLSGWSASGEQLATNLTFVELAAPEAKVRGGPGSGMRTIRGSHACKRPADEAHCILKGKLAESRSQEGTGKVFARPAPPPQDMMGYPAPADSGLTRSLSLAYASLTAVLTALRAEGGREESPSRGHSHVPWRDSPLTRWLKAAADTLATLAYVQRLRSGGPRGALLVTATWDAAGGSAPGFGAAAEQQELQHSLLQRAAERERERFGSPIQMAPSLDTRYTSAPAGPASTHTHRSASHPRGAGVPLAPGGGAAASLRASLAQATPSSATPRSHVSSPPRRDPEPQGQPGPVQPLRASDLLPPGAASTTRGLPSQPSSSYYISQQQQQQQQQQQLQLQQQQQLAGGRLGTAGGGGGFGGRVAAAGGGGGNASSGVNAALDALGRQVEQLRAELGAEKRETQRLKAEVSHLESANRSAGDLAAAHAAVAQGELRNRVEALGKQLETSEGAKQLLVRRVQQLQEQQGSVLEIQAESSVLEAQVRALQDSLEAARSGHGSVSGQLADARAAAEMLRQDRDRLQRQNHELSDKLQAQVRSLSEETSRLRAQAMEAAGQVEAEQVARRGAEGALAQLRLQVEGSRGAEGSALQQAAALAAQVKELSAALEGVRAERNKLQEAKWRSDERAEQLGLEMEGGQTQRAKLEMEARAAATKSEGDLRSAIIVAEGLKVELANARAQLEGAKQELRTAQLAAEDSTRRESSTHTDLQEMESLLRELDRDLEVQVNPVWRQLRSERADSLFGVPESGALAPARRWRPVVQALVGVIKRNAIESERQSQSLEQTRERNSALEAQAARNSELASTLAAHQQLKAAQLSELEENRRGVALLDQALGEANRECERLHRQLEELSAAHKAFTAEAHAREARMQSHAAERETSLQVADREERLRSAMAEHDKRTHALAAEWEERLRAQVAERDARLRNAVMDGDARLQAVAADGEARVAAVAAEGEARLSLIVRERDAHLDQVVAEADARYREAVSERDARLAALSSEREALQRQLTSQGALHAEDKQERDVLRLRAHARDQLLHVVWGEVRAAQAACLSGGATPPRSPRGAAASSQSSPATAGMALLAAAEHEAGLDWAEPLYQERMLRALATVRVQVGKLQAELGALRSSSSLADDLSAQLGATRGRLAEAQRSLELLTSRAAGLEAELRNEQAGRASLHQQLASGEAAAVALQASLGEARSTMASLQEEAAVLAKSRDTWKDTATHQEAQLREMYADGEMRANELSRLRVESQAATTEASGSSARVRLLESQLQDAQSQLDTLSARLSATDKALADANTRAASLNGQLVLADSESRLRAQELMSRVQAAEDGEKVAKASAKDVMERLEGRLRDAGDQGSRLVAELDTLRGERNEAQLKADELQREALEARARLTDAEHVSRQLHRVMAERDALQEQVNGLRNAHAQGHEDVRGLRRQLDSAQEQLQRLSEEKTRLAAQVEGQRLEAIMGSMAPRTGGRIGALARPGGEAGFQQAAEAQRVAPPPFSRSYPAPYYGPPSVGASPTVARGPGAYAGPPAVPFSPPIAAAGSAYDGGGLRLGAPQGAGHVGAYGGEDPLAVRVHVRSSPPLMSGLR</sequence>
<dbReference type="PROSITE" id="PS50067">
    <property type="entry name" value="KINESIN_MOTOR_2"/>
    <property type="match status" value="1"/>
</dbReference>
<dbReference type="InterPro" id="IPR036961">
    <property type="entry name" value="Kinesin_motor_dom_sf"/>
</dbReference>
<feature type="region of interest" description="Disordered" evidence="9">
    <location>
        <begin position="1073"/>
        <end position="1092"/>
    </location>
</feature>
<keyword evidence="6 7" id="KW-0505">Motor protein</keyword>
<dbReference type="GO" id="GO:0005875">
    <property type="term" value="C:microtubule associated complex"/>
    <property type="evidence" value="ECO:0007669"/>
    <property type="project" value="TreeGrafter"/>
</dbReference>
<keyword evidence="4 7" id="KW-0067">ATP-binding</keyword>
<evidence type="ECO:0000256" key="1">
    <source>
        <dbReference type="ARBA" id="ARBA00004496"/>
    </source>
</evidence>
<feature type="coiled-coil region" evidence="8">
    <location>
        <begin position="1347"/>
        <end position="1409"/>
    </location>
</feature>
<feature type="domain" description="Kinesin motor" evidence="10">
    <location>
        <begin position="1"/>
        <end position="182"/>
    </location>
</feature>
<evidence type="ECO:0000256" key="6">
    <source>
        <dbReference type="ARBA" id="ARBA00023175"/>
    </source>
</evidence>
<dbReference type="PANTHER" id="PTHR47969">
    <property type="entry name" value="CHROMOSOME-ASSOCIATED KINESIN KIF4A-RELATED"/>
    <property type="match status" value="1"/>
</dbReference>
<evidence type="ECO:0000256" key="5">
    <source>
        <dbReference type="ARBA" id="ARBA00023054"/>
    </source>
</evidence>
<feature type="coiled-coil region" evidence="8">
    <location>
        <begin position="804"/>
        <end position="831"/>
    </location>
</feature>
<reference evidence="11 12" key="1">
    <citation type="journal article" date="2017" name="Mol. Biol. Evol.">
        <title>The 4-celled Tetrabaena socialis nuclear genome reveals the essential components for genetic control of cell number at the origin of multicellularity in the volvocine lineage.</title>
        <authorList>
            <person name="Featherston J."/>
            <person name="Arakaki Y."/>
            <person name="Hanschen E.R."/>
            <person name="Ferris P.J."/>
            <person name="Michod R.E."/>
            <person name="Olson B.J.S.C."/>
            <person name="Nozaki H."/>
            <person name="Durand P.M."/>
        </authorList>
    </citation>
    <scope>NUCLEOTIDE SEQUENCE [LARGE SCALE GENOMIC DNA]</scope>
    <source>
        <strain evidence="11 12">NIES-571</strain>
    </source>
</reference>
<evidence type="ECO:0000256" key="7">
    <source>
        <dbReference type="PROSITE-ProRule" id="PRU00283"/>
    </source>
</evidence>
<feature type="compositionally biased region" description="Polar residues" evidence="9">
    <location>
        <begin position="520"/>
        <end position="537"/>
    </location>
</feature>
<comment type="caution">
    <text evidence="11">The sequence shown here is derived from an EMBL/GenBank/DDBJ whole genome shotgun (WGS) entry which is preliminary data.</text>
</comment>
<dbReference type="GO" id="GO:0007018">
    <property type="term" value="P:microtubule-based movement"/>
    <property type="evidence" value="ECO:0007669"/>
    <property type="project" value="InterPro"/>
</dbReference>
<dbReference type="Pfam" id="PF00225">
    <property type="entry name" value="Kinesin"/>
    <property type="match status" value="1"/>
</dbReference>
<evidence type="ECO:0000256" key="9">
    <source>
        <dbReference type="SAM" id="MobiDB-lite"/>
    </source>
</evidence>
<accession>A0A2J8AJ15</accession>
<organism evidence="11 12">
    <name type="scientific">Tetrabaena socialis</name>
    <dbReference type="NCBI Taxonomy" id="47790"/>
    <lineage>
        <taxon>Eukaryota</taxon>
        <taxon>Viridiplantae</taxon>
        <taxon>Chlorophyta</taxon>
        <taxon>core chlorophytes</taxon>
        <taxon>Chlorophyceae</taxon>
        <taxon>CS clade</taxon>
        <taxon>Chlamydomonadales</taxon>
        <taxon>Tetrabaenaceae</taxon>
        <taxon>Tetrabaena</taxon>
    </lineage>
</organism>
<dbReference type="Proteomes" id="UP000236333">
    <property type="component" value="Unassembled WGS sequence"/>
</dbReference>
<feature type="region of interest" description="Disordered" evidence="9">
    <location>
        <begin position="987"/>
        <end position="1007"/>
    </location>
</feature>
<dbReference type="GO" id="GO:0005737">
    <property type="term" value="C:cytoplasm"/>
    <property type="evidence" value="ECO:0007669"/>
    <property type="project" value="UniProtKB-SubCell"/>
</dbReference>
<evidence type="ECO:0000256" key="3">
    <source>
        <dbReference type="ARBA" id="ARBA00022741"/>
    </source>
</evidence>
<dbReference type="InterPro" id="IPR027640">
    <property type="entry name" value="Kinesin-like_fam"/>
</dbReference>
<keyword evidence="3 7" id="KW-0547">Nucleotide-binding</keyword>
<feature type="coiled-coil region" evidence="8">
    <location>
        <begin position="716"/>
        <end position="761"/>
    </location>
</feature>
<feature type="coiled-coil region" evidence="8">
    <location>
        <begin position="593"/>
        <end position="620"/>
    </location>
</feature>
<proteinExistence type="inferred from homology"/>
<dbReference type="OrthoDB" id="540783at2759"/>
<evidence type="ECO:0000313" key="12">
    <source>
        <dbReference type="Proteomes" id="UP000236333"/>
    </source>
</evidence>
<protein>
    <submittedName>
        <fullName evidence="11">Kinesin-like protein KIF27</fullName>
    </submittedName>
</protein>
<dbReference type="GO" id="GO:0005524">
    <property type="term" value="F:ATP binding"/>
    <property type="evidence" value="ECO:0007669"/>
    <property type="project" value="UniProtKB-UniRule"/>
</dbReference>
<dbReference type="InterPro" id="IPR001752">
    <property type="entry name" value="Kinesin_motor_dom"/>
</dbReference>
<dbReference type="SMART" id="SM00129">
    <property type="entry name" value="KISc"/>
    <property type="match status" value="1"/>
</dbReference>
<evidence type="ECO:0000256" key="8">
    <source>
        <dbReference type="SAM" id="Coils"/>
    </source>
</evidence>
<dbReference type="SUPFAM" id="SSF52540">
    <property type="entry name" value="P-loop containing nucleoside triphosphate hydrolases"/>
    <property type="match status" value="1"/>
</dbReference>